<reference evidence="14" key="1">
    <citation type="submission" date="2016-06" db="UniProtKB">
        <authorList>
            <consortium name="WormBaseParasite"/>
        </authorList>
    </citation>
    <scope>IDENTIFICATION</scope>
</reference>
<evidence type="ECO:0000256" key="5">
    <source>
        <dbReference type="ARBA" id="ARBA00023040"/>
    </source>
</evidence>
<name>A0A183IK14_9BILA</name>
<dbReference type="EMBL" id="UZAM01008043">
    <property type="protein sequence ID" value="VDP02906.1"/>
    <property type="molecule type" value="Genomic_DNA"/>
</dbReference>
<dbReference type="PANTHER" id="PTHR45695">
    <property type="entry name" value="LEUCOKININ RECEPTOR-RELATED"/>
    <property type="match status" value="1"/>
</dbReference>
<organism evidence="14">
    <name type="scientific">Soboliphyme baturini</name>
    <dbReference type="NCBI Taxonomy" id="241478"/>
    <lineage>
        <taxon>Eukaryota</taxon>
        <taxon>Metazoa</taxon>
        <taxon>Ecdysozoa</taxon>
        <taxon>Nematoda</taxon>
        <taxon>Enoplea</taxon>
        <taxon>Dorylaimia</taxon>
        <taxon>Dioctophymatida</taxon>
        <taxon>Dioctophymatoidea</taxon>
        <taxon>Soboliphymatidae</taxon>
        <taxon>Soboliphyme</taxon>
    </lineage>
</organism>
<keyword evidence="13" id="KW-1185">Reference proteome</keyword>
<keyword evidence="6 10" id="KW-0472">Membrane</keyword>
<dbReference type="WBParaSite" id="SBAD_0000413601-mRNA-1">
    <property type="protein sequence ID" value="SBAD_0000413601-mRNA-1"/>
    <property type="gene ID" value="SBAD_0000413601"/>
</dbReference>
<dbReference type="AlphaFoldDB" id="A0A183IK14"/>
<evidence type="ECO:0000256" key="2">
    <source>
        <dbReference type="ARBA" id="ARBA00010663"/>
    </source>
</evidence>
<comment type="subcellular location">
    <subcellularLocation>
        <location evidence="1">Membrane</location>
        <topology evidence="1">Multi-pass membrane protein</topology>
    </subcellularLocation>
</comment>
<dbReference type="Gene3D" id="1.20.1070.10">
    <property type="entry name" value="Rhodopsin 7-helix transmembrane proteins"/>
    <property type="match status" value="1"/>
</dbReference>
<keyword evidence="7 9" id="KW-0675">Receptor</keyword>
<evidence type="ECO:0000313" key="14">
    <source>
        <dbReference type="WBParaSite" id="SBAD_0000413601-mRNA-1"/>
    </source>
</evidence>
<comment type="similarity">
    <text evidence="2 9">Belongs to the G-protein coupled receptor 1 family.</text>
</comment>
<dbReference type="PANTHER" id="PTHR45695:SF15">
    <property type="entry name" value="OPSIN RH2"/>
    <property type="match status" value="1"/>
</dbReference>
<evidence type="ECO:0000256" key="9">
    <source>
        <dbReference type="RuleBase" id="RU000688"/>
    </source>
</evidence>
<feature type="domain" description="G-protein coupled receptors family 1 profile" evidence="11">
    <location>
        <begin position="56"/>
        <end position="209"/>
    </location>
</feature>
<feature type="transmembrane region" description="Helical" evidence="10">
    <location>
        <begin position="105"/>
        <end position="135"/>
    </location>
</feature>
<sequence>MDDSTAYHVNESSLDVVTQYTDADYEMYVWEVIKPNFVELIFVPIFAMLLLVGLVGNFLVILIVLCDNHMKTVTNMFLLNLAFADFLFLLFCLPFTILWDITKTWWFGTAVCKLILYTQTVSVTVSIITLSTISVERWYAICRPLMFKHSLLRTKLLLAFTWIVGLILSLPELIVLKVKPWPFLRPNFSTIVSIEFVTFSLCNTFKVFH</sequence>
<keyword evidence="4 10" id="KW-1133">Transmembrane helix</keyword>
<keyword evidence="5 9" id="KW-0297">G-protein coupled receptor</keyword>
<dbReference type="Proteomes" id="UP000270296">
    <property type="component" value="Unassembled WGS sequence"/>
</dbReference>
<dbReference type="InterPro" id="IPR017452">
    <property type="entry name" value="GPCR_Rhodpsn_7TM"/>
</dbReference>
<dbReference type="SUPFAM" id="SSF81321">
    <property type="entry name" value="Family A G protein-coupled receptor-like"/>
    <property type="match status" value="1"/>
</dbReference>
<dbReference type="OrthoDB" id="5987936at2759"/>
<feature type="transmembrane region" description="Helical" evidence="10">
    <location>
        <begin position="77"/>
        <end position="99"/>
    </location>
</feature>
<gene>
    <name evidence="12" type="ORF">SBAD_LOCUS3960</name>
</gene>
<evidence type="ECO:0000256" key="4">
    <source>
        <dbReference type="ARBA" id="ARBA00022989"/>
    </source>
</evidence>
<evidence type="ECO:0000256" key="7">
    <source>
        <dbReference type="ARBA" id="ARBA00023170"/>
    </source>
</evidence>
<evidence type="ECO:0000313" key="13">
    <source>
        <dbReference type="Proteomes" id="UP000270296"/>
    </source>
</evidence>
<dbReference type="GO" id="GO:0004983">
    <property type="term" value="F:neuropeptide Y receptor activity"/>
    <property type="evidence" value="ECO:0007669"/>
    <property type="project" value="InterPro"/>
</dbReference>
<keyword evidence="8 9" id="KW-0807">Transducer</keyword>
<evidence type="ECO:0000259" key="11">
    <source>
        <dbReference type="PROSITE" id="PS50262"/>
    </source>
</evidence>
<dbReference type="InterPro" id="IPR000276">
    <property type="entry name" value="GPCR_Rhodpsn"/>
</dbReference>
<dbReference type="PROSITE" id="PS50262">
    <property type="entry name" value="G_PROTEIN_RECEP_F1_2"/>
    <property type="match status" value="1"/>
</dbReference>
<evidence type="ECO:0000256" key="1">
    <source>
        <dbReference type="ARBA" id="ARBA00004141"/>
    </source>
</evidence>
<feature type="transmembrane region" description="Helical" evidence="10">
    <location>
        <begin position="156"/>
        <end position="176"/>
    </location>
</feature>
<protein>
    <submittedName>
        <fullName evidence="14">G_PROTEIN_RECEP_F1_2 domain-containing protein</fullName>
    </submittedName>
</protein>
<evidence type="ECO:0000256" key="8">
    <source>
        <dbReference type="ARBA" id="ARBA00023224"/>
    </source>
</evidence>
<dbReference type="PRINTS" id="PR01012">
    <property type="entry name" value="NRPEPTIDEYR"/>
</dbReference>
<evidence type="ECO:0000256" key="10">
    <source>
        <dbReference type="SAM" id="Phobius"/>
    </source>
</evidence>
<feature type="transmembrane region" description="Helical" evidence="10">
    <location>
        <begin position="40"/>
        <end position="65"/>
    </location>
</feature>
<proteinExistence type="inferred from homology"/>
<evidence type="ECO:0000256" key="6">
    <source>
        <dbReference type="ARBA" id="ARBA00023136"/>
    </source>
</evidence>
<evidence type="ECO:0000256" key="3">
    <source>
        <dbReference type="ARBA" id="ARBA00022692"/>
    </source>
</evidence>
<accession>A0A183IK14</accession>
<dbReference type="GO" id="GO:0005886">
    <property type="term" value="C:plasma membrane"/>
    <property type="evidence" value="ECO:0007669"/>
    <property type="project" value="TreeGrafter"/>
</dbReference>
<reference evidence="12 13" key="2">
    <citation type="submission" date="2018-11" db="EMBL/GenBank/DDBJ databases">
        <authorList>
            <consortium name="Pathogen Informatics"/>
        </authorList>
    </citation>
    <scope>NUCLEOTIDE SEQUENCE [LARGE SCALE GENOMIC DNA]</scope>
</reference>
<keyword evidence="3 9" id="KW-0812">Transmembrane</keyword>
<evidence type="ECO:0000313" key="12">
    <source>
        <dbReference type="EMBL" id="VDP02906.1"/>
    </source>
</evidence>
<dbReference type="PRINTS" id="PR00237">
    <property type="entry name" value="GPCRRHODOPSN"/>
</dbReference>
<dbReference type="InterPro" id="IPR000611">
    <property type="entry name" value="NPY_rcpt"/>
</dbReference>
<dbReference type="PROSITE" id="PS00237">
    <property type="entry name" value="G_PROTEIN_RECEP_F1_1"/>
    <property type="match status" value="1"/>
</dbReference>
<dbReference type="Pfam" id="PF00001">
    <property type="entry name" value="7tm_1"/>
    <property type="match status" value="1"/>
</dbReference>